<keyword evidence="4 7" id="KW-0233">DNA recombination</keyword>
<dbReference type="InterPro" id="IPR003717">
    <property type="entry name" value="RecO"/>
</dbReference>
<evidence type="ECO:0000256" key="1">
    <source>
        <dbReference type="ARBA" id="ARBA00007452"/>
    </source>
</evidence>
<accession>A0A8J2VDN7</accession>
<dbReference type="Pfam" id="PF02565">
    <property type="entry name" value="RecO_C"/>
    <property type="match status" value="1"/>
</dbReference>
<keyword evidence="3 7" id="KW-0227">DNA damage</keyword>
<evidence type="ECO:0000256" key="2">
    <source>
        <dbReference type="ARBA" id="ARBA00021310"/>
    </source>
</evidence>
<dbReference type="Gene3D" id="2.40.50.140">
    <property type="entry name" value="Nucleic acid-binding proteins"/>
    <property type="match status" value="1"/>
</dbReference>
<protein>
    <recommendedName>
        <fullName evidence="2 7">DNA repair protein RecO</fullName>
    </recommendedName>
    <alternativeName>
        <fullName evidence="6 7">Recombination protein O</fullName>
    </alternativeName>
</protein>
<evidence type="ECO:0000256" key="3">
    <source>
        <dbReference type="ARBA" id="ARBA00022763"/>
    </source>
</evidence>
<dbReference type="InterPro" id="IPR037278">
    <property type="entry name" value="ARFGAP/RecO"/>
</dbReference>
<keyword evidence="5 7" id="KW-0234">DNA repair</keyword>
<dbReference type="PANTHER" id="PTHR33991">
    <property type="entry name" value="DNA REPAIR PROTEIN RECO"/>
    <property type="match status" value="1"/>
</dbReference>
<dbReference type="InterPro" id="IPR012340">
    <property type="entry name" value="NA-bd_OB-fold"/>
</dbReference>
<dbReference type="InterPro" id="IPR022572">
    <property type="entry name" value="DNA_rep/recomb_RecO_N"/>
</dbReference>
<evidence type="ECO:0000256" key="6">
    <source>
        <dbReference type="ARBA" id="ARBA00033409"/>
    </source>
</evidence>
<dbReference type="GO" id="GO:0006310">
    <property type="term" value="P:DNA recombination"/>
    <property type="evidence" value="ECO:0007669"/>
    <property type="project" value="UniProtKB-UniRule"/>
</dbReference>
<dbReference type="GO" id="GO:0006302">
    <property type="term" value="P:double-strand break repair"/>
    <property type="evidence" value="ECO:0007669"/>
    <property type="project" value="TreeGrafter"/>
</dbReference>
<evidence type="ECO:0000259" key="8">
    <source>
        <dbReference type="Pfam" id="PF11967"/>
    </source>
</evidence>
<proteinExistence type="inferred from homology"/>
<dbReference type="GO" id="GO:0043590">
    <property type="term" value="C:bacterial nucleoid"/>
    <property type="evidence" value="ECO:0007669"/>
    <property type="project" value="TreeGrafter"/>
</dbReference>
<dbReference type="EMBL" id="BMHQ01000004">
    <property type="protein sequence ID" value="GGE14715.1"/>
    <property type="molecule type" value="Genomic_DNA"/>
</dbReference>
<keyword evidence="10" id="KW-1185">Reference proteome</keyword>
<comment type="function">
    <text evidence="7">Involved in DNA repair and RecF pathway recombination.</text>
</comment>
<dbReference type="NCBIfam" id="TIGR00613">
    <property type="entry name" value="reco"/>
    <property type="match status" value="1"/>
</dbReference>
<dbReference type="SUPFAM" id="SSF57863">
    <property type="entry name" value="ArfGap/RecO-like zinc finger"/>
    <property type="match status" value="1"/>
</dbReference>
<dbReference type="HAMAP" id="MF_00201">
    <property type="entry name" value="RecO"/>
    <property type="match status" value="1"/>
</dbReference>
<feature type="domain" description="DNA replication/recombination mediator RecO N-terminal" evidence="8">
    <location>
        <begin position="2"/>
        <end position="73"/>
    </location>
</feature>
<evidence type="ECO:0000313" key="9">
    <source>
        <dbReference type="EMBL" id="GGE14715.1"/>
    </source>
</evidence>
<evidence type="ECO:0000256" key="5">
    <source>
        <dbReference type="ARBA" id="ARBA00023204"/>
    </source>
</evidence>
<dbReference type="Proteomes" id="UP000625210">
    <property type="component" value="Unassembled WGS sequence"/>
</dbReference>
<evidence type="ECO:0000256" key="4">
    <source>
        <dbReference type="ARBA" id="ARBA00023172"/>
    </source>
</evidence>
<dbReference type="PANTHER" id="PTHR33991:SF1">
    <property type="entry name" value="DNA REPAIR PROTEIN RECO"/>
    <property type="match status" value="1"/>
</dbReference>
<dbReference type="InterPro" id="IPR042242">
    <property type="entry name" value="RecO_C"/>
</dbReference>
<comment type="similarity">
    <text evidence="1 7">Belongs to the RecO family.</text>
</comment>
<gene>
    <name evidence="7 9" type="primary">recO</name>
    <name evidence="9" type="ORF">GCM10011571_15250</name>
</gene>
<organism evidence="9 10">
    <name type="scientific">Marinithermofilum abyssi</name>
    <dbReference type="NCBI Taxonomy" id="1571185"/>
    <lineage>
        <taxon>Bacteria</taxon>
        <taxon>Bacillati</taxon>
        <taxon>Bacillota</taxon>
        <taxon>Bacilli</taxon>
        <taxon>Bacillales</taxon>
        <taxon>Thermoactinomycetaceae</taxon>
        <taxon>Marinithermofilum</taxon>
    </lineage>
</organism>
<evidence type="ECO:0000256" key="7">
    <source>
        <dbReference type="HAMAP-Rule" id="MF_00201"/>
    </source>
</evidence>
<reference evidence="9" key="1">
    <citation type="journal article" date="2014" name="Int. J. Syst. Evol. Microbiol.">
        <title>Complete genome sequence of Corynebacterium casei LMG S-19264T (=DSM 44701T), isolated from a smear-ripened cheese.</title>
        <authorList>
            <consortium name="US DOE Joint Genome Institute (JGI-PGF)"/>
            <person name="Walter F."/>
            <person name="Albersmeier A."/>
            <person name="Kalinowski J."/>
            <person name="Ruckert C."/>
        </authorList>
    </citation>
    <scope>NUCLEOTIDE SEQUENCE</scope>
    <source>
        <strain evidence="9">CGMCC 1.15179</strain>
    </source>
</reference>
<sequence>MEGIVLRTKDYGESHKVVNLYTKERGKMAVMARGAKKPKSRLAAVAQPFIHAQFLCFEGSGMGTLSQGDILNSHYPLRSDLYLTAYAAYLAELLDQSTEEREPQPTLFEWFRSSLEHLEGGTDPDILARMFELKMLDTAGYRPFLDGCVSCRATERPLGFSVSQGGFLCLDCAEQRRQQVIPLSTPAARILKLLQRISPDRLGQVEVKPETKAQLEKAMGAFIDEYGGFHLKSRTFLDRMRSDGLID</sequence>
<reference evidence="9" key="2">
    <citation type="submission" date="2020-09" db="EMBL/GenBank/DDBJ databases">
        <authorList>
            <person name="Sun Q."/>
            <person name="Zhou Y."/>
        </authorList>
    </citation>
    <scope>NUCLEOTIDE SEQUENCE</scope>
    <source>
        <strain evidence="9">CGMCC 1.15179</strain>
    </source>
</reference>
<dbReference type="AlphaFoldDB" id="A0A8J2VDN7"/>
<dbReference type="Pfam" id="PF11967">
    <property type="entry name" value="RecO_N"/>
    <property type="match status" value="1"/>
</dbReference>
<comment type="caution">
    <text evidence="9">The sequence shown here is derived from an EMBL/GenBank/DDBJ whole genome shotgun (WGS) entry which is preliminary data.</text>
</comment>
<evidence type="ECO:0000313" key="10">
    <source>
        <dbReference type="Proteomes" id="UP000625210"/>
    </source>
</evidence>
<dbReference type="Gene3D" id="1.20.1440.120">
    <property type="entry name" value="Recombination protein O, C-terminal domain"/>
    <property type="match status" value="1"/>
</dbReference>
<dbReference type="SUPFAM" id="SSF50249">
    <property type="entry name" value="Nucleic acid-binding proteins"/>
    <property type="match status" value="1"/>
</dbReference>
<name>A0A8J2VDN7_9BACL</name>